<name>A0ABY4YTR8_9MICO</name>
<reference evidence="2" key="1">
    <citation type="submission" date="2022-06" db="EMBL/GenBank/DDBJ databases">
        <title>Ornithinimicrobium HY1793.</title>
        <authorList>
            <person name="Huang Y."/>
        </authorList>
    </citation>
    <scope>NUCLEOTIDE SEQUENCE</scope>
    <source>
        <strain evidence="2">HY1793</strain>
    </source>
</reference>
<accession>A0ABY4YTR8</accession>
<evidence type="ECO:0000313" key="3">
    <source>
        <dbReference type="Proteomes" id="UP001056455"/>
    </source>
</evidence>
<dbReference type="InterPro" id="IPR001509">
    <property type="entry name" value="Epimerase_deHydtase"/>
</dbReference>
<gene>
    <name evidence="2" type="ORF">NF556_00450</name>
</gene>
<dbReference type="EMBL" id="CP099489">
    <property type="protein sequence ID" value="USQ80167.1"/>
    <property type="molecule type" value="Genomic_DNA"/>
</dbReference>
<dbReference type="PANTHER" id="PTHR48079">
    <property type="entry name" value="PROTEIN YEEZ"/>
    <property type="match status" value="1"/>
</dbReference>
<evidence type="ECO:0000313" key="2">
    <source>
        <dbReference type="EMBL" id="USQ80167.1"/>
    </source>
</evidence>
<dbReference type="InterPro" id="IPR051783">
    <property type="entry name" value="NAD(P)-dependent_oxidoreduct"/>
</dbReference>
<organism evidence="2 3">
    <name type="scientific">Ornithinimicrobium faecis</name>
    <dbReference type="NCBI Taxonomy" id="2934158"/>
    <lineage>
        <taxon>Bacteria</taxon>
        <taxon>Bacillati</taxon>
        <taxon>Actinomycetota</taxon>
        <taxon>Actinomycetes</taxon>
        <taxon>Micrococcales</taxon>
        <taxon>Ornithinimicrobiaceae</taxon>
        <taxon>Ornithinimicrobium</taxon>
    </lineage>
</organism>
<dbReference type="Gene3D" id="3.40.50.720">
    <property type="entry name" value="NAD(P)-binding Rossmann-like Domain"/>
    <property type="match status" value="1"/>
</dbReference>
<dbReference type="Pfam" id="PF01370">
    <property type="entry name" value="Epimerase"/>
    <property type="match status" value="1"/>
</dbReference>
<dbReference type="RefSeq" id="WP_252593543.1">
    <property type="nucleotide sequence ID" value="NZ_CP099489.1"/>
</dbReference>
<protein>
    <submittedName>
        <fullName evidence="2">NAD(P)-dependent oxidoreductase</fullName>
    </submittedName>
</protein>
<feature type="domain" description="NAD-dependent epimerase/dehydratase" evidence="1">
    <location>
        <begin position="3"/>
        <end position="232"/>
    </location>
</feature>
<dbReference type="SUPFAM" id="SSF51735">
    <property type="entry name" value="NAD(P)-binding Rossmann-fold domains"/>
    <property type="match status" value="1"/>
</dbReference>
<dbReference type="InterPro" id="IPR036291">
    <property type="entry name" value="NAD(P)-bd_dom_sf"/>
</dbReference>
<proteinExistence type="predicted"/>
<evidence type="ECO:0000259" key="1">
    <source>
        <dbReference type="Pfam" id="PF01370"/>
    </source>
</evidence>
<keyword evidence="3" id="KW-1185">Reference proteome</keyword>
<sequence>MKVLLAGATGAIGGPLLAAMAARGHEVLAIIRNPADRERITDAGAVPIVADVMDREGLLRAVDGIGAHAVMHQATALRNAGRLLRPDDPTLALRRAGTAHLLAAARVMGARRFVTQSLITGYGYRDHGARVLTEDDAFGEPVGNVGDLVATASAATEHQVFDAEGIDGIALRYGMFYGPRAFSDTFADLLRKHAPIRPWRRSGTACFVHVDDAAEAAVDALERGRDGQAYNVVDDAPVTWQTFLDTVAEAHHTPRPISVPGRVIRLLVPYLGCLMLDTSMCVSHARATAELGWVPAMPDIRTGLGLSVAGTAPDHDR</sequence>
<dbReference type="PANTHER" id="PTHR48079:SF6">
    <property type="entry name" value="NAD(P)-BINDING DOMAIN-CONTAINING PROTEIN-RELATED"/>
    <property type="match status" value="1"/>
</dbReference>
<dbReference type="Proteomes" id="UP001056455">
    <property type="component" value="Chromosome"/>
</dbReference>